<dbReference type="EMBL" id="STFF01000001">
    <property type="protein sequence ID" value="THU41863.1"/>
    <property type="molecule type" value="Genomic_DNA"/>
</dbReference>
<proteinExistence type="predicted"/>
<dbReference type="OrthoDB" id="680887at2"/>
<evidence type="ECO:0000313" key="1">
    <source>
        <dbReference type="EMBL" id="THU41863.1"/>
    </source>
</evidence>
<evidence type="ECO:0000313" key="2">
    <source>
        <dbReference type="Proteomes" id="UP000306918"/>
    </source>
</evidence>
<dbReference type="RefSeq" id="WP_136576351.1">
    <property type="nucleotide sequence ID" value="NZ_STFF01000001.1"/>
</dbReference>
<dbReference type="Proteomes" id="UP000306918">
    <property type="component" value="Unassembled WGS sequence"/>
</dbReference>
<organism evidence="1 2">
    <name type="scientific">Niastella caeni</name>
    <dbReference type="NCBI Taxonomy" id="2569763"/>
    <lineage>
        <taxon>Bacteria</taxon>
        <taxon>Pseudomonadati</taxon>
        <taxon>Bacteroidota</taxon>
        <taxon>Chitinophagia</taxon>
        <taxon>Chitinophagales</taxon>
        <taxon>Chitinophagaceae</taxon>
        <taxon>Niastella</taxon>
    </lineage>
</organism>
<gene>
    <name evidence="1" type="ORF">FAM09_07120</name>
</gene>
<reference evidence="1 2" key="1">
    <citation type="submission" date="2019-04" db="EMBL/GenBank/DDBJ databases">
        <title>Niastella caeni sp. nov., isolated from activated sludge.</title>
        <authorList>
            <person name="Sheng M."/>
        </authorList>
    </citation>
    <scope>NUCLEOTIDE SEQUENCE [LARGE SCALE GENOMIC DNA]</scope>
    <source>
        <strain evidence="1 2">HX-2-15</strain>
    </source>
</reference>
<name>A0A4S8I155_9BACT</name>
<protein>
    <submittedName>
        <fullName evidence="1">Uncharacterized protein</fullName>
    </submittedName>
</protein>
<accession>A0A4S8I155</accession>
<sequence>MRIPSEVYLKFYSLLLEKFVEKVKEEGGRLVSEEEILSGDIWSRKFKRSKTDQFEAEFISVKEFDVKNHQYFYDRKYNIEKANPETESVNNRSFYKALKFIGIDFPPDFDPEIYKHLPETSRSKKYAEILYDQFKNKHFPDLFNDILVTNPDEIVEFKLIETLIHSFFAAIDSKQFADAWELLSNRYKVQNIWKGNREYFENSFQVKIPLYDTSKDISKMIGRESINTPLSKNPKADIAIDDFTYKYQSIGVTVFHWMCVKNYDLSELYKLHDEYDNSQKRLAGYQMTQIIDDTLGSSFGEEAASVYKEVLRDPNFIAYVMMLSKSDQMAKLLPTPQEIFFYTGSRFDCILENGKWVIDNITDSNPNIQ</sequence>
<keyword evidence="2" id="KW-1185">Reference proteome</keyword>
<comment type="caution">
    <text evidence="1">The sequence shown here is derived from an EMBL/GenBank/DDBJ whole genome shotgun (WGS) entry which is preliminary data.</text>
</comment>
<dbReference type="AlphaFoldDB" id="A0A4S8I155"/>